<keyword evidence="7 12" id="KW-1133">Transmembrane helix</keyword>
<feature type="compositionally biased region" description="Acidic residues" evidence="11">
    <location>
        <begin position="184"/>
        <end position="214"/>
    </location>
</feature>
<keyword evidence="14" id="KW-1185">Reference proteome</keyword>
<comment type="similarity">
    <text evidence="2">Belongs to the glycosyltransferase 29 family.</text>
</comment>
<evidence type="ECO:0000256" key="7">
    <source>
        <dbReference type="ARBA" id="ARBA00022989"/>
    </source>
</evidence>
<keyword evidence="10" id="KW-0325">Glycoprotein</keyword>
<dbReference type="Pfam" id="PF00777">
    <property type="entry name" value="Glyco_transf_29"/>
    <property type="match status" value="1"/>
</dbReference>
<dbReference type="GO" id="GO:0006491">
    <property type="term" value="P:N-glycan processing"/>
    <property type="evidence" value="ECO:0007669"/>
    <property type="project" value="TreeGrafter"/>
</dbReference>
<evidence type="ECO:0000313" key="13">
    <source>
        <dbReference type="EMBL" id="QDZ23511.1"/>
    </source>
</evidence>
<dbReference type="Gene3D" id="3.90.1480.20">
    <property type="entry name" value="Glycosyl transferase family 29"/>
    <property type="match status" value="1"/>
</dbReference>
<dbReference type="GO" id="GO:0000139">
    <property type="term" value="C:Golgi membrane"/>
    <property type="evidence" value="ECO:0007669"/>
    <property type="project" value="UniProtKB-SubCell"/>
</dbReference>
<evidence type="ECO:0000256" key="2">
    <source>
        <dbReference type="ARBA" id="ARBA00006003"/>
    </source>
</evidence>
<dbReference type="InterPro" id="IPR050943">
    <property type="entry name" value="Glycosyltr_29_Sialyltrsf"/>
</dbReference>
<evidence type="ECO:0000256" key="11">
    <source>
        <dbReference type="SAM" id="MobiDB-lite"/>
    </source>
</evidence>
<reference evidence="13 14" key="1">
    <citation type="submission" date="2018-07" db="EMBL/GenBank/DDBJ databases">
        <title>The complete nuclear genome of the prasinophyte Chloropicon primus (CCMP1205).</title>
        <authorList>
            <person name="Pombert J.-F."/>
            <person name="Otis C."/>
            <person name="Turmel M."/>
            <person name="Lemieux C."/>
        </authorList>
    </citation>
    <scope>NUCLEOTIDE SEQUENCE [LARGE SCALE GENOMIC DNA]</scope>
    <source>
        <strain evidence="13 14">CCMP1205</strain>
    </source>
</reference>
<dbReference type="InterPro" id="IPR001675">
    <property type="entry name" value="Glyco_trans_29"/>
</dbReference>
<dbReference type="AlphaFoldDB" id="A0A5B8MT18"/>
<dbReference type="PANTHER" id="PTHR11987">
    <property type="entry name" value="ALPHA-2,8-SIALYLTRANSFERASE"/>
    <property type="match status" value="1"/>
</dbReference>
<comment type="subcellular location">
    <subcellularLocation>
        <location evidence="1">Golgi apparatus membrane</location>
        <topology evidence="1">Single-pass type II membrane protein</topology>
    </subcellularLocation>
</comment>
<keyword evidence="3 13" id="KW-0328">Glycosyltransferase</keyword>
<feature type="compositionally biased region" description="Basic residues" evidence="11">
    <location>
        <begin position="76"/>
        <end position="85"/>
    </location>
</feature>
<dbReference type="InterPro" id="IPR038578">
    <property type="entry name" value="GT29-like_sf"/>
</dbReference>
<dbReference type="OrthoDB" id="10264956at2759"/>
<accession>A0A5B8MT18</accession>
<keyword evidence="9 12" id="KW-0472">Membrane</keyword>
<keyword evidence="6" id="KW-0735">Signal-anchor</keyword>
<dbReference type="EMBL" id="CP031043">
    <property type="protein sequence ID" value="QDZ23511.1"/>
    <property type="molecule type" value="Genomic_DNA"/>
</dbReference>
<evidence type="ECO:0000256" key="12">
    <source>
        <dbReference type="SAM" id="Phobius"/>
    </source>
</evidence>
<evidence type="ECO:0000256" key="6">
    <source>
        <dbReference type="ARBA" id="ARBA00022968"/>
    </source>
</evidence>
<evidence type="ECO:0000256" key="9">
    <source>
        <dbReference type="ARBA" id="ARBA00023136"/>
    </source>
</evidence>
<dbReference type="GO" id="GO:0009311">
    <property type="term" value="P:oligosaccharide metabolic process"/>
    <property type="evidence" value="ECO:0007669"/>
    <property type="project" value="TreeGrafter"/>
</dbReference>
<feature type="transmembrane region" description="Helical" evidence="12">
    <location>
        <begin position="16"/>
        <end position="36"/>
    </location>
</feature>
<keyword evidence="5 12" id="KW-0812">Transmembrane</keyword>
<feature type="region of interest" description="Disordered" evidence="11">
    <location>
        <begin position="144"/>
        <end position="239"/>
    </location>
</feature>
<keyword evidence="8" id="KW-0333">Golgi apparatus</keyword>
<dbReference type="PANTHER" id="PTHR11987:SF53">
    <property type="entry name" value="ALPHA-2,8-SIALYLTRANSFERASE 8F-LIKE"/>
    <property type="match status" value="1"/>
</dbReference>
<evidence type="ECO:0000313" key="14">
    <source>
        <dbReference type="Proteomes" id="UP000316726"/>
    </source>
</evidence>
<gene>
    <name evidence="13" type="ORF">A3770_10p60290</name>
</gene>
<keyword evidence="4 13" id="KW-0808">Transferase</keyword>
<dbReference type="Proteomes" id="UP000316726">
    <property type="component" value="Chromosome 10"/>
</dbReference>
<organism evidence="13 14">
    <name type="scientific">Chloropicon primus</name>
    <dbReference type="NCBI Taxonomy" id="1764295"/>
    <lineage>
        <taxon>Eukaryota</taxon>
        <taxon>Viridiplantae</taxon>
        <taxon>Chlorophyta</taxon>
        <taxon>Chloropicophyceae</taxon>
        <taxon>Chloropicales</taxon>
        <taxon>Chloropicaceae</taxon>
        <taxon>Chloropicon</taxon>
    </lineage>
</organism>
<name>A0A5B8MT18_9CHLO</name>
<evidence type="ECO:0000256" key="3">
    <source>
        <dbReference type="ARBA" id="ARBA00022676"/>
    </source>
</evidence>
<proteinExistence type="inferred from homology"/>
<evidence type="ECO:0000256" key="5">
    <source>
        <dbReference type="ARBA" id="ARBA00022692"/>
    </source>
</evidence>
<protein>
    <submittedName>
        <fullName evidence="13">Sialyltransferase</fullName>
    </submittedName>
</protein>
<evidence type="ECO:0000256" key="4">
    <source>
        <dbReference type="ARBA" id="ARBA00022679"/>
    </source>
</evidence>
<sequence>MFGLKLDEFGPGARRVITGVLCVPCLVALWFAFIVLKPLYFTALDTDTNLLPKSMLVSPALAPVSTDFSDTSASSPKKKKKKKPKSAGDAPNEFVKEREKGSLKIGKEKTIKLHSDPSKVNLGICGGAPLELLPSVAFVDGCGDEPAPGQGKAPEASGGKGNVVVAEGTGGLESGVEGSNLAVDGEELEASGEEEGEGEEEEEEEELLDGDDGEGLSNSTAAQRRRLQHRTTGYTMTGTGCNKKHWTKVMHENDGAGPNIKKNVKPGEEDLVKCLQNIKHCNCETRKIANKLDSIMTLPNKLKAIGKIGKGFKRYKTCAIVGNAGHLSEKKYGQYIDNHEFVVRFNVQPVQPFQEYVGSRTSLRVANHRRSLALCCRGNFPEGKLKQNGTGVLIWYPGSQSEIMSNCKKRFPGNPIMNMDLRQAKVLAGAVKDMRKNLYRLGVGPFGEWRQLTSGGHAVMFLASICDSISMYGITTYNAADKGGADHYGAALSQEKTRASAQTRARSGQKWHDWKGEKYVWRLLNAAGKVNICSM</sequence>
<dbReference type="GO" id="GO:0003828">
    <property type="term" value="F:alpha-N-acetylneuraminate alpha-2,8-sialyltransferase activity"/>
    <property type="evidence" value="ECO:0007669"/>
    <property type="project" value="TreeGrafter"/>
</dbReference>
<evidence type="ECO:0000256" key="10">
    <source>
        <dbReference type="ARBA" id="ARBA00023180"/>
    </source>
</evidence>
<feature type="compositionally biased region" description="Polar residues" evidence="11">
    <location>
        <begin position="230"/>
        <end position="239"/>
    </location>
</feature>
<feature type="region of interest" description="Disordered" evidence="11">
    <location>
        <begin position="65"/>
        <end position="99"/>
    </location>
</feature>
<evidence type="ECO:0000256" key="8">
    <source>
        <dbReference type="ARBA" id="ARBA00023034"/>
    </source>
</evidence>
<evidence type="ECO:0000256" key="1">
    <source>
        <dbReference type="ARBA" id="ARBA00004323"/>
    </source>
</evidence>